<protein>
    <submittedName>
        <fullName evidence="1">Uncharacterized protein</fullName>
    </submittedName>
</protein>
<proteinExistence type="predicted"/>
<dbReference type="RefSeq" id="XP_013329005.1">
    <property type="nucleotide sequence ID" value="XM_013473551.1"/>
</dbReference>
<organism evidence="1 2">
    <name type="scientific">Rasamsonia emersonii (strain ATCC 16479 / CBS 393.64 / IMI 116815)</name>
    <dbReference type="NCBI Taxonomy" id="1408163"/>
    <lineage>
        <taxon>Eukaryota</taxon>
        <taxon>Fungi</taxon>
        <taxon>Dikarya</taxon>
        <taxon>Ascomycota</taxon>
        <taxon>Pezizomycotina</taxon>
        <taxon>Eurotiomycetes</taxon>
        <taxon>Eurotiomycetidae</taxon>
        <taxon>Eurotiales</taxon>
        <taxon>Trichocomaceae</taxon>
        <taxon>Rasamsonia</taxon>
    </lineage>
</organism>
<dbReference type="GeneID" id="25315948"/>
<evidence type="ECO:0000313" key="1">
    <source>
        <dbReference type="EMBL" id="KKA22393.1"/>
    </source>
</evidence>
<dbReference type="EMBL" id="LASV01000143">
    <property type="protein sequence ID" value="KKA22393.1"/>
    <property type="molecule type" value="Genomic_DNA"/>
</dbReference>
<dbReference type="AlphaFoldDB" id="A0A0F4YXQ0"/>
<dbReference type="Proteomes" id="UP000053958">
    <property type="component" value="Unassembled WGS sequence"/>
</dbReference>
<accession>A0A0F4YXQ0</accession>
<name>A0A0F4YXQ0_RASE3</name>
<evidence type="ECO:0000313" key="2">
    <source>
        <dbReference type="Proteomes" id="UP000053958"/>
    </source>
</evidence>
<gene>
    <name evidence="1" type="ORF">T310_3599</name>
</gene>
<keyword evidence="2" id="KW-1185">Reference proteome</keyword>
<sequence>MAGSCYRPYIQPSEPILAHISSSESKKFPLRRQRLIEAIYNNIMQGRIERLRNLSATTFKATATALPGPINHITLGSKHLPSYLTTYKHRQTSRSVWRMIQKTMLGDGQVFFNHFIRATEEITLETTLALAWRRVAGIIAWALTLTGCAETMAIGGRMEDGRRGCAALGSFPGKAPDGWKSAFLSRDECTPSS</sequence>
<comment type="caution">
    <text evidence="1">The sequence shown here is derived from an EMBL/GenBank/DDBJ whole genome shotgun (WGS) entry which is preliminary data.</text>
</comment>
<reference evidence="1 2" key="1">
    <citation type="submission" date="2015-04" db="EMBL/GenBank/DDBJ databases">
        <authorList>
            <person name="Heijne W.H."/>
            <person name="Fedorova N.D."/>
            <person name="Nierman W.C."/>
            <person name="Vollebregt A.W."/>
            <person name="Zhao Z."/>
            <person name="Wu L."/>
            <person name="Kumar M."/>
            <person name="Stam H."/>
            <person name="van den Berg M.A."/>
            <person name="Pel H.J."/>
        </authorList>
    </citation>
    <scope>NUCLEOTIDE SEQUENCE [LARGE SCALE GENOMIC DNA]</scope>
    <source>
        <strain evidence="1 2">CBS 393.64</strain>
    </source>
</reference>